<dbReference type="Gramene" id="KGN64283">
    <property type="protein sequence ID" value="KGN64283"/>
    <property type="gene ID" value="Csa_1G045810"/>
</dbReference>
<organism evidence="1 2">
    <name type="scientific">Cucumis sativus</name>
    <name type="common">Cucumber</name>
    <dbReference type="NCBI Taxonomy" id="3659"/>
    <lineage>
        <taxon>Eukaryota</taxon>
        <taxon>Viridiplantae</taxon>
        <taxon>Streptophyta</taxon>
        <taxon>Embryophyta</taxon>
        <taxon>Tracheophyta</taxon>
        <taxon>Spermatophyta</taxon>
        <taxon>Magnoliopsida</taxon>
        <taxon>eudicotyledons</taxon>
        <taxon>Gunneridae</taxon>
        <taxon>Pentapetalae</taxon>
        <taxon>rosids</taxon>
        <taxon>fabids</taxon>
        <taxon>Cucurbitales</taxon>
        <taxon>Cucurbitaceae</taxon>
        <taxon>Benincaseae</taxon>
        <taxon>Cucumis</taxon>
    </lineage>
</organism>
<sequence length="90" mass="10257">MGKLLSLIPWLRGRMKISILIMLETFRSRTVECHSLHIKHEHNTIDLTRLGCILVSLINSSLGSFDLKAIRISAKSYQIGRFSSIMQEVC</sequence>
<evidence type="ECO:0000313" key="1">
    <source>
        <dbReference type="EMBL" id="KGN64283.1"/>
    </source>
</evidence>
<dbReference type="EMBL" id="CM002922">
    <property type="protein sequence ID" value="KGN64283.1"/>
    <property type="molecule type" value="Genomic_DNA"/>
</dbReference>
<accession>A0A0A0LR60</accession>
<name>A0A0A0LR60_CUCSA</name>
<dbReference type="Proteomes" id="UP000029981">
    <property type="component" value="Chromosome 1"/>
</dbReference>
<reference evidence="1 2" key="3">
    <citation type="journal article" date="2010" name="BMC Genomics">
        <title>Transcriptome sequencing and comparative analysis of cucumber flowers with different sex types.</title>
        <authorList>
            <person name="Guo S."/>
            <person name="Zheng Y."/>
            <person name="Joung J.G."/>
            <person name="Liu S."/>
            <person name="Zhang Z."/>
            <person name="Crasta O.R."/>
            <person name="Sobral B.W."/>
            <person name="Xu Y."/>
            <person name="Huang S."/>
            <person name="Fei Z."/>
        </authorList>
    </citation>
    <scope>NUCLEOTIDE SEQUENCE [LARGE SCALE GENOMIC DNA]</scope>
    <source>
        <strain evidence="2">cv. 9930</strain>
    </source>
</reference>
<reference evidence="1 2" key="2">
    <citation type="journal article" date="2009" name="PLoS ONE">
        <title>An integrated genetic and cytogenetic map of the cucumber genome.</title>
        <authorList>
            <person name="Ren Y."/>
            <person name="Zhang Z."/>
            <person name="Liu J."/>
            <person name="Staub J.E."/>
            <person name="Han Y."/>
            <person name="Cheng Z."/>
            <person name="Li X."/>
            <person name="Lu J."/>
            <person name="Miao H."/>
            <person name="Kang H."/>
            <person name="Xie B."/>
            <person name="Gu X."/>
            <person name="Wang X."/>
            <person name="Du Y."/>
            <person name="Jin W."/>
            <person name="Huang S."/>
        </authorList>
    </citation>
    <scope>NUCLEOTIDE SEQUENCE [LARGE SCALE GENOMIC DNA]</scope>
    <source>
        <strain evidence="2">cv. 9930</strain>
    </source>
</reference>
<gene>
    <name evidence="1" type="ORF">Csa_1G045810</name>
</gene>
<dbReference type="AlphaFoldDB" id="A0A0A0LR60"/>
<evidence type="ECO:0000313" key="2">
    <source>
        <dbReference type="Proteomes" id="UP000029981"/>
    </source>
</evidence>
<proteinExistence type="predicted"/>
<reference evidence="1 2" key="4">
    <citation type="journal article" date="2011" name="BMC Genomics">
        <title>RNA-Seq improves annotation of protein-coding genes in the cucumber genome.</title>
        <authorList>
            <person name="Li Z."/>
            <person name="Zhang Z."/>
            <person name="Yan P."/>
            <person name="Huang S."/>
            <person name="Fei Z."/>
            <person name="Lin K."/>
        </authorList>
    </citation>
    <scope>NUCLEOTIDE SEQUENCE [LARGE SCALE GENOMIC DNA]</scope>
    <source>
        <strain evidence="2">cv. 9930</strain>
    </source>
</reference>
<keyword evidence="2" id="KW-1185">Reference proteome</keyword>
<protein>
    <submittedName>
        <fullName evidence="1">Uncharacterized protein</fullName>
    </submittedName>
</protein>
<reference evidence="1 2" key="1">
    <citation type="journal article" date="2009" name="Nat. Genet.">
        <title>The genome of the cucumber, Cucumis sativus L.</title>
        <authorList>
            <person name="Huang S."/>
            <person name="Li R."/>
            <person name="Zhang Z."/>
            <person name="Li L."/>
            <person name="Gu X."/>
            <person name="Fan W."/>
            <person name="Lucas W.J."/>
            <person name="Wang X."/>
            <person name="Xie B."/>
            <person name="Ni P."/>
            <person name="Ren Y."/>
            <person name="Zhu H."/>
            <person name="Li J."/>
            <person name="Lin K."/>
            <person name="Jin W."/>
            <person name="Fei Z."/>
            <person name="Li G."/>
            <person name="Staub J."/>
            <person name="Kilian A."/>
            <person name="van der Vossen E.A."/>
            <person name="Wu Y."/>
            <person name="Guo J."/>
            <person name="He J."/>
            <person name="Jia Z."/>
            <person name="Ren Y."/>
            <person name="Tian G."/>
            <person name="Lu Y."/>
            <person name="Ruan J."/>
            <person name="Qian W."/>
            <person name="Wang M."/>
            <person name="Huang Q."/>
            <person name="Li B."/>
            <person name="Xuan Z."/>
            <person name="Cao J."/>
            <person name="Asan"/>
            <person name="Wu Z."/>
            <person name="Zhang J."/>
            <person name="Cai Q."/>
            <person name="Bai Y."/>
            <person name="Zhao B."/>
            <person name="Han Y."/>
            <person name="Li Y."/>
            <person name="Li X."/>
            <person name="Wang S."/>
            <person name="Shi Q."/>
            <person name="Liu S."/>
            <person name="Cho W.K."/>
            <person name="Kim J.Y."/>
            <person name="Xu Y."/>
            <person name="Heller-Uszynska K."/>
            <person name="Miao H."/>
            <person name="Cheng Z."/>
            <person name="Zhang S."/>
            <person name="Wu J."/>
            <person name="Yang Y."/>
            <person name="Kang H."/>
            <person name="Li M."/>
            <person name="Liang H."/>
            <person name="Ren X."/>
            <person name="Shi Z."/>
            <person name="Wen M."/>
            <person name="Jian M."/>
            <person name="Yang H."/>
            <person name="Zhang G."/>
            <person name="Yang Z."/>
            <person name="Chen R."/>
            <person name="Liu S."/>
            <person name="Li J."/>
            <person name="Ma L."/>
            <person name="Liu H."/>
            <person name="Zhou Y."/>
            <person name="Zhao J."/>
            <person name="Fang X."/>
            <person name="Li G."/>
            <person name="Fang L."/>
            <person name="Li Y."/>
            <person name="Liu D."/>
            <person name="Zheng H."/>
            <person name="Zhang Y."/>
            <person name="Qin N."/>
            <person name="Li Z."/>
            <person name="Yang G."/>
            <person name="Yang S."/>
            <person name="Bolund L."/>
            <person name="Kristiansen K."/>
            <person name="Zheng H."/>
            <person name="Li S."/>
            <person name="Zhang X."/>
            <person name="Yang H."/>
            <person name="Wang J."/>
            <person name="Sun R."/>
            <person name="Zhang B."/>
            <person name="Jiang S."/>
            <person name="Wang J."/>
            <person name="Du Y."/>
            <person name="Li S."/>
        </authorList>
    </citation>
    <scope>NUCLEOTIDE SEQUENCE [LARGE SCALE GENOMIC DNA]</scope>
    <source>
        <strain evidence="2">cv. 9930</strain>
    </source>
</reference>